<comment type="similarity">
    <text evidence="1">Belongs to the metallo-dependent hydrolases superfamily. CpsB/CapC family.</text>
</comment>
<proteinExistence type="inferred from homology"/>
<dbReference type="Gene3D" id="3.20.20.140">
    <property type="entry name" value="Metal-dependent hydrolases"/>
    <property type="match status" value="1"/>
</dbReference>
<dbReference type="RefSeq" id="WP_228353095.1">
    <property type="nucleotide sequence ID" value="NZ_JACEGA010000001.1"/>
</dbReference>
<evidence type="ECO:0000256" key="3">
    <source>
        <dbReference type="ARBA" id="ARBA00022801"/>
    </source>
</evidence>
<dbReference type="Proteomes" id="UP000574276">
    <property type="component" value="Unassembled WGS sequence"/>
</dbReference>
<accession>A0A839K358</accession>
<dbReference type="AlphaFoldDB" id="A0A839K358"/>
<dbReference type="EMBL" id="JACEGA010000001">
    <property type="protein sequence ID" value="MBB2183439.1"/>
    <property type="molecule type" value="Genomic_DNA"/>
</dbReference>
<evidence type="ECO:0000313" key="7">
    <source>
        <dbReference type="Proteomes" id="UP000574276"/>
    </source>
</evidence>
<evidence type="ECO:0000313" key="6">
    <source>
        <dbReference type="EMBL" id="MBB2183439.1"/>
    </source>
</evidence>
<dbReference type="Pfam" id="PF19567">
    <property type="entry name" value="CpsB_CapC"/>
    <property type="match status" value="1"/>
</dbReference>
<evidence type="ECO:0000256" key="1">
    <source>
        <dbReference type="ARBA" id="ARBA00005750"/>
    </source>
</evidence>
<dbReference type="PANTHER" id="PTHR39181">
    <property type="entry name" value="TYROSINE-PROTEIN PHOSPHATASE YWQE"/>
    <property type="match status" value="1"/>
</dbReference>
<dbReference type="InterPro" id="IPR016195">
    <property type="entry name" value="Pol/histidinol_Pase-like"/>
</dbReference>
<dbReference type="InterPro" id="IPR016667">
    <property type="entry name" value="Caps_polysacc_synth_CpsB/CapC"/>
</dbReference>
<comment type="catalytic activity">
    <reaction evidence="5">
        <text>O-phospho-L-tyrosyl-[protein] + H2O = L-tyrosyl-[protein] + phosphate</text>
        <dbReference type="Rhea" id="RHEA:10684"/>
        <dbReference type="Rhea" id="RHEA-COMP:10136"/>
        <dbReference type="Rhea" id="RHEA-COMP:20101"/>
        <dbReference type="ChEBI" id="CHEBI:15377"/>
        <dbReference type="ChEBI" id="CHEBI:43474"/>
        <dbReference type="ChEBI" id="CHEBI:46858"/>
        <dbReference type="ChEBI" id="CHEBI:61978"/>
        <dbReference type="EC" id="3.1.3.48"/>
    </reaction>
</comment>
<gene>
    <name evidence="6" type="ORF">H0486_11170</name>
</gene>
<name>A0A839K358_9FIRM</name>
<protein>
    <recommendedName>
        <fullName evidence="2">protein-tyrosine-phosphatase</fullName>
        <ecNumber evidence="2">3.1.3.48</ecNumber>
    </recommendedName>
</protein>
<evidence type="ECO:0000256" key="2">
    <source>
        <dbReference type="ARBA" id="ARBA00013064"/>
    </source>
</evidence>
<sequence length="244" mass="28496">MIDIHTHILPYIDDGAKNIEEALIMTECLESQQIHAAVCTPHFDSAKISLEDFTAKREKAILTMNSSRITLISGSETLYRDMLYQYSDLDQLCIHNTRYLLLELPYKDHWGDLDVESIEKLMNLFQVIPVLAHIERYHFLWKSKQHIKQLINMGCVMQINANTIIDKKQRKTALHYIKKGYIDVVGSDCHNMFQRPPNLRDAFVIIEKEIGRDYCDRLQQNAKLIIKGKMIRNDTGQFMLREVN</sequence>
<reference evidence="6 7" key="1">
    <citation type="submission" date="2020-07" db="EMBL/GenBank/DDBJ databases">
        <title>Characterization and genome sequencing of isolate MD1, a novel member within the family Lachnospiraceae.</title>
        <authorList>
            <person name="Rettenmaier R."/>
            <person name="Di Bello L."/>
            <person name="Zinser C."/>
            <person name="Scheitz K."/>
            <person name="Liebl W."/>
            <person name="Zverlov V."/>
        </authorList>
    </citation>
    <scope>NUCLEOTIDE SEQUENCE [LARGE SCALE GENOMIC DNA]</scope>
    <source>
        <strain evidence="6 7">MD1</strain>
    </source>
</reference>
<evidence type="ECO:0000256" key="4">
    <source>
        <dbReference type="ARBA" id="ARBA00022912"/>
    </source>
</evidence>
<dbReference type="PIRSF" id="PIRSF016557">
    <property type="entry name" value="Caps_synth_CpsB"/>
    <property type="match status" value="1"/>
</dbReference>
<keyword evidence="3" id="KW-0378">Hydrolase</keyword>
<keyword evidence="4" id="KW-0904">Protein phosphatase</keyword>
<keyword evidence="7" id="KW-1185">Reference proteome</keyword>
<comment type="caution">
    <text evidence="6">The sequence shown here is derived from an EMBL/GenBank/DDBJ whole genome shotgun (WGS) entry which is preliminary data.</text>
</comment>
<dbReference type="EC" id="3.1.3.48" evidence="2"/>
<evidence type="ECO:0000256" key="5">
    <source>
        <dbReference type="ARBA" id="ARBA00051722"/>
    </source>
</evidence>
<organism evidence="6 7">
    <name type="scientific">Variimorphobacter saccharofermentans</name>
    <dbReference type="NCBI Taxonomy" id="2755051"/>
    <lineage>
        <taxon>Bacteria</taxon>
        <taxon>Bacillati</taxon>
        <taxon>Bacillota</taxon>
        <taxon>Clostridia</taxon>
        <taxon>Lachnospirales</taxon>
        <taxon>Lachnospiraceae</taxon>
        <taxon>Variimorphobacter</taxon>
    </lineage>
</organism>
<dbReference type="GO" id="GO:0030145">
    <property type="term" value="F:manganese ion binding"/>
    <property type="evidence" value="ECO:0007669"/>
    <property type="project" value="InterPro"/>
</dbReference>
<dbReference type="PANTHER" id="PTHR39181:SF1">
    <property type="entry name" value="TYROSINE-PROTEIN PHOSPHATASE YWQE"/>
    <property type="match status" value="1"/>
</dbReference>
<dbReference type="GO" id="GO:0004725">
    <property type="term" value="F:protein tyrosine phosphatase activity"/>
    <property type="evidence" value="ECO:0007669"/>
    <property type="project" value="UniProtKB-EC"/>
</dbReference>
<dbReference type="SUPFAM" id="SSF89550">
    <property type="entry name" value="PHP domain-like"/>
    <property type="match status" value="1"/>
</dbReference>